<sequence length="213" mass="24622">MSSNRRPRLFKNPQAPKTAMQNLGNALIQKTIDAGAEAASLSQQNTRGTKVEITRKPKYLQVTEKRLDKLGVIDLKQYFARSSHKKMKKGGGWYLRVPIRRKRRGMSSRMYKQLNAFDIAPSEQKTVVSSYLYDRRQQSGASMLNYQPKSNNITKIKTRTNRHTYVAFRTVSDKSPASSWIINRDRVNSDDTSKTFVSNVNRLMKWKMKNGWK</sequence>
<protein>
    <submittedName>
        <fullName evidence="1">Uncharacterized protein</fullName>
    </submittedName>
</protein>
<evidence type="ECO:0000313" key="1">
    <source>
        <dbReference type="EMBL" id="WNO29813.1"/>
    </source>
</evidence>
<accession>A0AA96KR54</accession>
<name>A0AA96KR54_9CAUD</name>
<organism evidence="1">
    <name type="scientific">Bacillus phage SDFMU_Pbc</name>
    <dbReference type="NCBI Taxonomy" id="3076135"/>
    <lineage>
        <taxon>Viruses</taxon>
        <taxon>Duplodnaviria</taxon>
        <taxon>Heunggongvirae</taxon>
        <taxon>Uroviricota</taxon>
        <taxon>Caudoviricetes</taxon>
        <taxon>Herelleviridae</taxon>
        <taxon>Bastillevirinae</taxon>
        <taxon>Agatevirus</taxon>
        <taxon>Agatevirus agate</taxon>
    </lineage>
</organism>
<proteinExistence type="predicted"/>
<dbReference type="EMBL" id="OQ884030">
    <property type="protein sequence ID" value="WNO29813.1"/>
    <property type="molecule type" value="Genomic_DNA"/>
</dbReference>
<reference evidence="1" key="1">
    <citation type="submission" date="2023-04" db="EMBL/GenBank/DDBJ databases">
        <authorList>
            <person name="Zhang X."/>
        </authorList>
    </citation>
    <scope>NUCLEOTIDE SEQUENCE</scope>
</reference>